<sequence>MCLGVPGKIIATEDGFMRMGTVDFDGSRVQVCLAYVPEAEPGDYVLVHAGFALTQLDEEEAAKTLEILRELGEASGSPPPDHG</sequence>
<dbReference type="FunFam" id="2.30.30.140:FF:000022">
    <property type="entry name" value="Hydrogenase assembly chaperone HybG"/>
    <property type="match status" value="1"/>
</dbReference>
<dbReference type="GO" id="GO:0051604">
    <property type="term" value="P:protein maturation"/>
    <property type="evidence" value="ECO:0007669"/>
    <property type="project" value="TreeGrafter"/>
</dbReference>
<comment type="similarity">
    <text evidence="1">Belongs to the HupF/HypC family.</text>
</comment>
<accession>A0A8J7C382</accession>
<dbReference type="GO" id="GO:1902670">
    <property type="term" value="F:carbon dioxide binding"/>
    <property type="evidence" value="ECO:0007669"/>
    <property type="project" value="TreeGrafter"/>
</dbReference>
<dbReference type="Gene3D" id="2.30.30.140">
    <property type="match status" value="1"/>
</dbReference>
<dbReference type="Proteomes" id="UP000648239">
    <property type="component" value="Unassembled WGS sequence"/>
</dbReference>
<dbReference type="PRINTS" id="PR00445">
    <property type="entry name" value="HUPFHYPC"/>
</dbReference>
<dbReference type="PANTHER" id="PTHR35177:SF2">
    <property type="entry name" value="HYDROGENASE MATURATION FACTOR HYBG"/>
    <property type="match status" value="1"/>
</dbReference>
<comment type="caution">
    <text evidence="2">The sequence shown here is derived from an EMBL/GenBank/DDBJ whole genome shotgun (WGS) entry which is preliminary data.</text>
</comment>
<dbReference type="AlphaFoldDB" id="A0A8J7C382"/>
<dbReference type="InterPro" id="IPR019812">
    <property type="entry name" value="Hydgase_assmbl_chp_CS"/>
</dbReference>
<reference evidence="2 3" key="1">
    <citation type="submission" date="2020-08" db="EMBL/GenBank/DDBJ databases">
        <title>Acidobacteriota in marine sediments use diverse sulfur dissimilation pathways.</title>
        <authorList>
            <person name="Wasmund K."/>
        </authorList>
    </citation>
    <scope>NUCLEOTIDE SEQUENCE [LARGE SCALE GENOMIC DNA]</scope>
    <source>
        <strain evidence="2">MAG AM4</strain>
    </source>
</reference>
<evidence type="ECO:0000256" key="1">
    <source>
        <dbReference type="ARBA" id="ARBA00006018"/>
    </source>
</evidence>
<dbReference type="Pfam" id="PF01455">
    <property type="entry name" value="HupF_HypC"/>
    <property type="match status" value="1"/>
</dbReference>
<dbReference type="InterPro" id="IPR001109">
    <property type="entry name" value="Hydrogenase_HupF/HypC"/>
</dbReference>
<evidence type="ECO:0000313" key="2">
    <source>
        <dbReference type="EMBL" id="MBD3868956.1"/>
    </source>
</evidence>
<dbReference type="PROSITE" id="PS01097">
    <property type="entry name" value="HUPF_HYPC"/>
    <property type="match status" value="1"/>
</dbReference>
<dbReference type="EMBL" id="JACXWD010000051">
    <property type="protein sequence ID" value="MBD3868956.1"/>
    <property type="molecule type" value="Genomic_DNA"/>
</dbReference>
<name>A0A8J7C382_9BACT</name>
<evidence type="ECO:0000313" key="3">
    <source>
        <dbReference type="Proteomes" id="UP000648239"/>
    </source>
</evidence>
<organism evidence="2 3">
    <name type="scientific">Candidatus Polarisedimenticola svalbardensis</name>
    <dbReference type="NCBI Taxonomy" id="2886004"/>
    <lineage>
        <taxon>Bacteria</taxon>
        <taxon>Pseudomonadati</taxon>
        <taxon>Acidobacteriota</taxon>
        <taxon>Candidatus Polarisedimenticolia</taxon>
        <taxon>Candidatus Polarisedimenticolales</taxon>
        <taxon>Candidatus Polarisedimenticolaceae</taxon>
        <taxon>Candidatus Polarisedimenticola</taxon>
    </lineage>
</organism>
<dbReference type="GO" id="GO:0005506">
    <property type="term" value="F:iron ion binding"/>
    <property type="evidence" value="ECO:0007669"/>
    <property type="project" value="TreeGrafter"/>
</dbReference>
<protein>
    <submittedName>
        <fullName evidence="2">HypC/HybG/HupF family hydrogenase formation chaperone</fullName>
    </submittedName>
</protein>
<dbReference type="SUPFAM" id="SSF159127">
    <property type="entry name" value="HupF/HypC-like"/>
    <property type="match status" value="1"/>
</dbReference>
<dbReference type="PANTHER" id="PTHR35177">
    <property type="entry name" value="HYDROGENASE MATURATION FACTOR HYBG"/>
    <property type="match status" value="1"/>
</dbReference>
<gene>
    <name evidence="2" type="ORF">IFK94_12585</name>
</gene>
<dbReference type="NCBIfam" id="TIGR00074">
    <property type="entry name" value="hypC_hupF"/>
    <property type="match status" value="1"/>
</dbReference>
<proteinExistence type="inferred from homology"/>